<evidence type="ECO:0000313" key="1">
    <source>
        <dbReference type="EMBL" id="GAH12672.1"/>
    </source>
</evidence>
<dbReference type="SUPFAM" id="SSF53850">
    <property type="entry name" value="Periplasmic binding protein-like II"/>
    <property type="match status" value="1"/>
</dbReference>
<name>X1CXV0_9ZZZZ</name>
<dbReference type="Gene3D" id="3.40.190.10">
    <property type="entry name" value="Periplasmic binding protein-like II"/>
    <property type="match status" value="1"/>
</dbReference>
<reference evidence="1" key="1">
    <citation type="journal article" date="2014" name="Front. Microbiol.">
        <title>High frequency of phylogenetically diverse reductive dehalogenase-homologous genes in deep subseafloor sedimentary metagenomes.</title>
        <authorList>
            <person name="Kawai M."/>
            <person name="Futagami T."/>
            <person name="Toyoda A."/>
            <person name="Takaki Y."/>
            <person name="Nishi S."/>
            <person name="Hori S."/>
            <person name="Arai W."/>
            <person name="Tsubouchi T."/>
            <person name="Morono Y."/>
            <person name="Uchiyama I."/>
            <person name="Ito T."/>
            <person name="Fujiyama A."/>
            <person name="Inagaki F."/>
            <person name="Takami H."/>
        </authorList>
    </citation>
    <scope>NUCLEOTIDE SEQUENCE</scope>
    <source>
        <strain evidence="1">Expedition CK06-06</strain>
    </source>
</reference>
<organism evidence="1">
    <name type="scientific">marine sediment metagenome</name>
    <dbReference type="NCBI Taxonomy" id="412755"/>
    <lineage>
        <taxon>unclassified sequences</taxon>
        <taxon>metagenomes</taxon>
        <taxon>ecological metagenomes</taxon>
    </lineage>
</organism>
<proteinExistence type="predicted"/>
<protein>
    <recommendedName>
        <fullName evidence="2">Solute-binding protein family 3/N-terminal domain-containing protein</fullName>
    </recommendedName>
</protein>
<gene>
    <name evidence="1" type="ORF">S01H4_63217</name>
</gene>
<sequence length="103" mass="11688">YDLIAGEQLFQRNVEKLLIGRIDAIYAPLTIALVNIIKQMDVSDKIKLVPIEFLDPVLIYTVFSKETVSETVVAKYNKALKAANKEQKYKDYVKTYQSGSNSN</sequence>
<evidence type="ECO:0008006" key="2">
    <source>
        <dbReference type="Google" id="ProtNLM"/>
    </source>
</evidence>
<feature type="non-terminal residue" evidence="1">
    <location>
        <position position="1"/>
    </location>
</feature>
<dbReference type="EMBL" id="BART01037954">
    <property type="protein sequence ID" value="GAH12672.1"/>
    <property type="molecule type" value="Genomic_DNA"/>
</dbReference>
<dbReference type="AlphaFoldDB" id="X1CXV0"/>
<accession>X1CXV0</accession>
<comment type="caution">
    <text evidence="1">The sequence shown here is derived from an EMBL/GenBank/DDBJ whole genome shotgun (WGS) entry which is preliminary data.</text>
</comment>